<dbReference type="EMBL" id="JACRSO010000001">
    <property type="protein sequence ID" value="MBC8528315.1"/>
    <property type="molecule type" value="Genomic_DNA"/>
</dbReference>
<sequence length="226" mass="24996">MKDLILESLSNTGALDLSTILLNNGVTIIIALFIMFTYRITYTGVAYSRKYNITLGMISIITTLIMSVISNNVALSLGMVGALSIIRFRTAVKDVRDAAYIFWSIAVGICCGVSQYILAAASSVVILLFLIVFRQIGPDGKMLLIVRCDIAAQNRAEAMVLQHFGKAVRRRMKNASKEHCELIYEVGTNAIKKADERAQIDIVQRMMKIEGVQNVNLVEQADDISR</sequence>
<organism evidence="2 3">
    <name type="scientific">Luoshenia tenuis</name>
    <dbReference type="NCBI Taxonomy" id="2763654"/>
    <lineage>
        <taxon>Bacteria</taxon>
        <taxon>Bacillati</taxon>
        <taxon>Bacillota</taxon>
        <taxon>Clostridia</taxon>
        <taxon>Christensenellales</taxon>
        <taxon>Christensenellaceae</taxon>
        <taxon>Luoshenia</taxon>
    </lineage>
</organism>
<dbReference type="Proteomes" id="UP000654279">
    <property type="component" value="Unassembled WGS sequence"/>
</dbReference>
<keyword evidence="1" id="KW-1133">Transmembrane helix</keyword>
<keyword evidence="3" id="KW-1185">Reference proteome</keyword>
<evidence type="ECO:0000256" key="1">
    <source>
        <dbReference type="SAM" id="Phobius"/>
    </source>
</evidence>
<evidence type="ECO:0000313" key="2">
    <source>
        <dbReference type="EMBL" id="MBC8528315.1"/>
    </source>
</evidence>
<comment type="caution">
    <text evidence="2">The sequence shown here is derived from an EMBL/GenBank/DDBJ whole genome shotgun (WGS) entry which is preliminary data.</text>
</comment>
<keyword evidence="1" id="KW-0812">Transmembrane</keyword>
<reference evidence="2" key="1">
    <citation type="submission" date="2020-08" db="EMBL/GenBank/DDBJ databases">
        <title>Genome public.</title>
        <authorList>
            <person name="Liu C."/>
            <person name="Sun Q."/>
        </authorList>
    </citation>
    <scope>NUCLEOTIDE SEQUENCE</scope>
    <source>
        <strain evidence="2">NSJ-44</strain>
    </source>
</reference>
<dbReference type="Pfam" id="PF16316">
    <property type="entry name" value="DUF4956"/>
    <property type="match status" value="1"/>
</dbReference>
<gene>
    <name evidence="2" type="ORF">H8699_02525</name>
</gene>
<proteinExistence type="predicted"/>
<dbReference type="InterPro" id="IPR032531">
    <property type="entry name" value="DUF4956"/>
</dbReference>
<feature type="transmembrane region" description="Helical" evidence="1">
    <location>
        <begin position="100"/>
        <end position="133"/>
    </location>
</feature>
<dbReference type="RefSeq" id="WP_249284342.1">
    <property type="nucleotide sequence ID" value="NZ_JACRSO010000001.1"/>
</dbReference>
<feature type="transmembrane region" description="Helical" evidence="1">
    <location>
        <begin position="53"/>
        <end position="80"/>
    </location>
</feature>
<keyword evidence="1" id="KW-0472">Membrane</keyword>
<accession>A0A926D0Y5</accession>
<evidence type="ECO:0000313" key="3">
    <source>
        <dbReference type="Proteomes" id="UP000654279"/>
    </source>
</evidence>
<protein>
    <submittedName>
        <fullName evidence="2">DUF4956 domain-containing protein</fullName>
    </submittedName>
</protein>
<name>A0A926D0Y5_9FIRM</name>
<feature type="transmembrane region" description="Helical" evidence="1">
    <location>
        <begin position="20"/>
        <end position="41"/>
    </location>
</feature>
<dbReference type="AlphaFoldDB" id="A0A926D0Y5"/>